<keyword evidence="4 6" id="KW-1133">Transmembrane helix</keyword>
<dbReference type="AlphaFoldDB" id="A0A7Z7HT03"/>
<keyword evidence="3 6" id="KW-0812">Transmembrane</keyword>
<feature type="transmembrane region" description="Helical" evidence="6">
    <location>
        <begin position="106"/>
        <end position="124"/>
    </location>
</feature>
<evidence type="ECO:0000313" key="8">
    <source>
        <dbReference type="EMBL" id="SMB26294.1"/>
    </source>
</evidence>
<organism evidence="8 9">
    <name type="scientific">Sterolibacterium denitrificans</name>
    <dbReference type="NCBI Taxonomy" id="157592"/>
    <lineage>
        <taxon>Bacteria</taxon>
        <taxon>Pseudomonadati</taxon>
        <taxon>Pseudomonadota</taxon>
        <taxon>Betaproteobacteria</taxon>
        <taxon>Nitrosomonadales</taxon>
        <taxon>Sterolibacteriaceae</taxon>
        <taxon>Sterolibacterium</taxon>
    </lineage>
</organism>
<keyword evidence="9" id="KW-1185">Reference proteome</keyword>
<dbReference type="PANTHER" id="PTHR36115:SF10">
    <property type="entry name" value="RDD DOMAIN-CONTAINING PROTEIN"/>
    <property type="match status" value="1"/>
</dbReference>
<dbReference type="InterPro" id="IPR051791">
    <property type="entry name" value="Pra-immunoreactive"/>
</dbReference>
<dbReference type="Pfam" id="PF06271">
    <property type="entry name" value="RDD"/>
    <property type="match status" value="1"/>
</dbReference>
<dbReference type="EMBL" id="LT837803">
    <property type="protein sequence ID" value="SMB26294.1"/>
    <property type="molecule type" value="Genomic_DNA"/>
</dbReference>
<evidence type="ECO:0000256" key="3">
    <source>
        <dbReference type="ARBA" id="ARBA00022692"/>
    </source>
</evidence>
<name>A0A7Z7HT03_9PROT</name>
<keyword evidence="2" id="KW-1003">Cell membrane</keyword>
<keyword evidence="5 6" id="KW-0472">Membrane</keyword>
<evidence type="ECO:0000256" key="6">
    <source>
        <dbReference type="SAM" id="Phobius"/>
    </source>
</evidence>
<evidence type="ECO:0000256" key="1">
    <source>
        <dbReference type="ARBA" id="ARBA00004651"/>
    </source>
</evidence>
<reference evidence="8" key="1">
    <citation type="submission" date="2017-03" db="EMBL/GenBank/DDBJ databases">
        <authorList>
            <consortium name="AG Boll"/>
        </authorList>
    </citation>
    <scope>NUCLEOTIDE SEQUENCE [LARGE SCALE GENOMIC DNA]</scope>
    <source>
        <strain evidence="8">Chol</strain>
    </source>
</reference>
<evidence type="ECO:0000256" key="2">
    <source>
        <dbReference type="ARBA" id="ARBA00022475"/>
    </source>
</evidence>
<feature type="transmembrane region" description="Helical" evidence="6">
    <location>
        <begin position="12"/>
        <end position="34"/>
    </location>
</feature>
<comment type="subcellular location">
    <subcellularLocation>
        <location evidence="1">Cell membrane</location>
        <topology evidence="1">Multi-pass membrane protein</topology>
    </subcellularLocation>
</comment>
<evidence type="ECO:0000256" key="4">
    <source>
        <dbReference type="ARBA" id="ARBA00022989"/>
    </source>
</evidence>
<protein>
    <submittedName>
        <fullName evidence="8">RDD domain containing protein</fullName>
    </submittedName>
</protein>
<dbReference type="RefSeq" id="WP_154716651.1">
    <property type="nucleotide sequence ID" value="NZ_LT837803.1"/>
</dbReference>
<evidence type="ECO:0000259" key="7">
    <source>
        <dbReference type="Pfam" id="PF06271"/>
    </source>
</evidence>
<dbReference type="GO" id="GO:0005886">
    <property type="term" value="C:plasma membrane"/>
    <property type="evidence" value="ECO:0007669"/>
    <property type="project" value="UniProtKB-SubCell"/>
</dbReference>
<sequence>MPPTETPALPRRLAGMLYEALLLIGVIAVLVLLPETIYAEHASRTAAPWLMWLHLELVLAAYFIWFWRHGGQTLAMKTWKIRLVPAQDRHDGSSGISLRQALLRHLLCWPSLALAGVGLLWALVDRDGQFLHDRLAGTCLILVSAAPPTTASRPQQTGKSRLA</sequence>
<accession>A0A7Z7HT03</accession>
<evidence type="ECO:0000256" key="5">
    <source>
        <dbReference type="ARBA" id="ARBA00023136"/>
    </source>
</evidence>
<dbReference type="InterPro" id="IPR010432">
    <property type="entry name" value="RDD"/>
</dbReference>
<gene>
    <name evidence="8" type="ORF">SDENCHOL_20107</name>
</gene>
<proteinExistence type="predicted"/>
<dbReference type="Proteomes" id="UP000242886">
    <property type="component" value="Chromosome SDENCHOL"/>
</dbReference>
<evidence type="ECO:0000313" key="9">
    <source>
        <dbReference type="Proteomes" id="UP000242886"/>
    </source>
</evidence>
<feature type="domain" description="RDD" evidence="7">
    <location>
        <begin position="7"/>
        <end position="137"/>
    </location>
</feature>
<feature type="transmembrane region" description="Helical" evidence="6">
    <location>
        <begin position="46"/>
        <end position="67"/>
    </location>
</feature>
<dbReference type="PANTHER" id="PTHR36115">
    <property type="entry name" value="PROLINE-RICH ANTIGEN HOMOLOG-RELATED"/>
    <property type="match status" value="1"/>
</dbReference>